<reference evidence="12 13" key="1">
    <citation type="submission" date="2024-11" db="EMBL/GenBank/DDBJ databases">
        <title>Chromosome-level genome assembly of the freshwater bivalve Anodonta woodiana.</title>
        <authorList>
            <person name="Chen X."/>
        </authorList>
    </citation>
    <scope>NUCLEOTIDE SEQUENCE [LARGE SCALE GENOMIC DNA]</scope>
    <source>
        <strain evidence="12">MN2024</strain>
        <tissue evidence="12">Gills</tissue>
    </source>
</reference>
<evidence type="ECO:0000256" key="1">
    <source>
        <dbReference type="ARBA" id="ARBA00004167"/>
    </source>
</evidence>
<keyword evidence="3" id="KW-0479">Metal-binding</keyword>
<feature type="compositionally biased region" description="Polar residues" evidence="9">
    <location>
        <begin position="500"/>
        <end position="511"/>
    </location>
</feature>
<evidence type="ECO:0000313" key="13">
    <source>
        <dbReference type="Proteomes" id="UP001634394"/>
    </source>
</evidence>
<keyword evidence="4 8" id="KW-0863">Zinc-finger</keyword>
<dbReference type="GO" id="GO:0016020">
    <property type="term" value="C:membrane"/>
    <property type="evidence" value="ECO:0007669"/>
    <property type="project" value="UniProtKB-SubCell"/>
</dbReference>
<dbReference type="Proteomes" id="UP001634394">
    <property type="component" value="Unassembled WGS sequence"/>
</dbReference>
<evidence type="ECO:0000259" key="11">
    <source>
        <dbReference type="PROSITE" id="PS50089"/>
    </source>
</evidence>
<comment type="caution">
    <text evidence="12">The sequence shown here is derived from an EMBL/GenBank/DDBJ whole genome shotgun (WGS) entry which is preliminary data.</text>
</comment>
<comment type="subcellular location">
    <subcellularLocation>
        <location evidence="1">Membrane</location>
        <topology evidence="1">Single-pass membrane protein</topology>
    </subcellularLocation>
</comment>
<keyword evidence="5" id="KW-0862">Zinc</keyword>
<dbReference type="Pfam" id="PF13639">
    <property type="entry name" value="zf-RING_2"/>
    <property type="match status" value="1"/>
</dbReference>
<keyword evidence="6 10" id="KW-1133">Transmembrane helix</keyword>
<keyword evidence="7 10" id="KW-0472">Membrane</keyword>
<dbReference type="AlphaFoldDB" id="A0ABD3X7S4"/>
<dbReference type="Pfam" id="PF02225">
    <property type="entry name" value="PA"/>
    <property type="match status" value="1"/>
</dbReference>
<dbReference type="InterPro" id="IPR003137">
    <property type="entry name" value="PA_domain"/>
</dbReference>
<evidence type="ECO:0000256" key="4">
    <source>
        <dbReference type="ARBA" id="ARBA00022771"/>
    </source>
</evidence>
<dbReference type="EMBL" id="JBJQND010000004">
    <property type="protein sequence ID" value="KAL3881048.1"/>
    <property type="molecule type" value="Genomic_DNA"/>
</dbReference>
<dbReference type="FunFam" id="3.30.40.10:FF:000009">
    <property type="entry name" value="E3 ubiquitin-protein ligase RNF130"/>
    <property type="match status" value="1"/>
</dbReference>
<evidence type="ECO:0000256" key="5">
    <source>
        <dbReference type="ARBA" id="ARBA00022833"/>
    </source>
</evidence>
<dbReference type="CDD" id="cd16668">
    <property type="entry name" value="RING-H2_RNF130-like"/>
    <property type="match status" value="1"/>
</dbReference>
<dbReference type="SUPFAM" id="SSF57850">
    <property type="entry name" value="RING/U-box"/>
    <property type="match status" value="1"/>
</dbReference>
<feature type="transmembrane region" description="Helical" evidence="10">
    <location>
        <begin position="230"/>
        <end position="253"/>
    </location>
</feature>
<evidence type="ECO:0000256" key="3">
    <source>
        <dbReference type="ARBA" id="ARBA00022723"/>
    </source>
</evidence>
<evidence type="ECO:0000256" key="9">
    <source>
        <dbReference type="SAM" id="MobiDB-lite"/>
    </source>
</evidence>
<keyword evidence="2 10" id="KW-0812">Transmembrane</keyword>
<dbReference type="Gene3D" id="3.50.30.30">
    <property type="match status" value="1"/>
</dbReference>
<dbReference type="InterPro" id="IPR013083">
    <property type="entry name" value="Znf_RING/FYVE/PHD"/>
</dbReference>
<gene>
    <name evidence="12" type="ORF">ACJMK2_033246</name>
</gene>
<evidence type="ECO:0000256" key="2">
    <source>
        <dbReference type="ARBA" id="ARBA00022692"/>
    </source>
</evidence>
<dbReference type="InterPro" id="IPR046450">
    <property type="entry name" value="PA_dom_sf"/>
</dbReference>
<dbReference type="Gene3D" id="3.30.40.10">
    <property type="entry name" value="Zinc/RING finger domain, C3HC4 (zinc finger)"/>
    <property type="match status" value="1"/>
</dbReference>
<dbReference type="GO" id="GO:0008270">
    <property type="term" value="F:zinc ion binding"/>
    <property type="evidence" value="ECO:0007669"/>
    <property type="project" value="UniProtKB-KW"/>
</dbReference>
<evidence type="ECO:0000256" key="7">
    <source>
        <dbReference type="ARBA" id="ARBA00023136"/>
    </source>
</evidence>
<evidence type="ECO:0000256" key="6">
    <source>
        <dbReference type="ARBA" id="ARBA00022989"/>
    </source>
</evidence>
<proteinExistence type="predicted"/>
<dbReference type="PANTHER" id="PTHR46539:SF23">
    <property type="entry name" value="RING-TYPE DOMAIN-CONTAINING PROTEIN"/>
    <property type="match status" value="1"/>
</dbReference>
<evidence type="ECO:0000256" key="10">
    <source>
        <dbReference type="SAM" id="Phobius"/>
    </source>
</evidence>
<accession>A0ABD3X7S4</accession>
<organism evidence="12 13">
    <name type="scientific">Sinanodonta woodiana</name>
    <name type="common">Chinese pond mussel</name>
    <name type="synonym">Anodonta woodiana</name>
    <dbReference type="NCBI Taxonomy" id="1069815"/>
    <lineage>
        <taxon>Eukaryota</taxon>
        <taxon>Metazoa</taxon>
        <taxon>Spiralia</taxon>
        <taxon>Lophotrochozoa</taxon>
        <taxon>Mollusca</taxon>
        <taxon>Bivalvia</taxon>
        <taxon>Autobranchia</taxon>
        <taxon>Heteroconchia</taxon>
        <taxon>Palaeoheterodonta</taxon>
        <taxon>Unionida</taxon>
        <taxon>Unionoidea</taxon>
        <taxon>Unionidae</taxon>
        <taxon>Unioninae</taxon>
        <taxon>Sinanodonta</taxon>
    </lineage>
</organism>
<feature type="domain" description="RING-type" evidence="11">
    <location>
        <begin position="299"/>
        <end position="340"/>
    </location>
</feature>
<dbReference type="SUPFAM" id="SSF52025">
    <property type="entry name" value="PA domain"/>
    <property type="match status" value="1"/>
</dbReference>
<sequence length="511" mass="56680">MAGDKYLSSPVSKSCDTFYLSVPDIINNIANPRWRLFDIRKTIWSRLMVYLLVYSYFCSQIGCCDHSQGQKVTNANIQISFRENGIDKVKTIEGHYGMVAKKAEANGIGVHVRTIENLADGCKPLNTSTIPTQPWIAVVKRGICDFNIKINNAAKANASAVIIYGKLDNHHVMGGNGTYSVEDVISVFVDDDGQSLVEILEKYENVFLSIKVVSDVTNSPSAYNANNTSVLFVSLSFIVLIIISLAWLVFYYIQRCRYANAKERLRRRLANAAKKAIAKIPQRSIKTGDKELELDADQCAVCIEPYKTNDVTRILPCKHIFHKSCVDPWLLEKRSCPMCKMDILRAFGMHLNGSQESVPQDQESGVIPSSPVLEEVDHLSTSEEQGAVGGVKIVLYQHPSALPHYHTCGDGEMSSKGSLDCRTTECHAEFTSEAPFEDKKHSEKASISRSLSFESVHNSDSECNEVDPLMPGTLVRETTSSKHCSLGSLTSKKSSHTNLHHSLQSLPDSEH</sequence>
<evidence type="ECO:0000256" key="8">
    <source>
        <dbReference type="PROSITE-ProRule" id="PRU00175"/>
    </source>
</evidence>
<dbReference type="InterPro" id="IPR001841">
    <property type="entry name" value="Znf_RING"/>
</dbReference>
<dbReference type="PROSITE" id="PS50089">
    <property type="entry name" value="ZF_RING_2"/>
    <property type="match status" value="1"/>
</dbReference>
<name>A0ABD3X7S4_SINWO</name>
<evidence type="ECO:0000313" key="12">
    <source>
        <dbReference type="EMBL" id="KAL3881048.1"/>
    </source>
</evidence>
<protein>
    <recommendedName>
        <fullName evidence="11">RING-type domain-containing protein</fullName>
    </recommendedName>
</protein>
<dbReference type="SMART" id="SM00184">
    <property type="entry name" value="RING"/>
    <property type="match status" value="1"/>
</dbReference>
<keyword evidence="13" id="KW-1185">Reference proteome</keyword>
<dbReference type="PANTHER" id="PTHR46539">
    <property type="entry name" value="E3 UBIQUITIN-PROTEIN LIGASE ATL42"/>
    <property type="match status" value="1"/>
</dbReference>
<feature type="region of interest" description="Disordered" evidence="9">
    <location>
        <begin position="485"/>
        <end position="511"/>
    </location>
</feature>